<dbReference type="Proteomes" id="UP001274830">
    <property type="component" value="Unassembled WGS sequence"/>
</dbReference>
<name>A0AAE0TUD1_9PEZI</name>
<keyword evidence="4" id="KW-1185">Reference proteome</keyword>
<evidence type="ECO:0000313" key="3">
    <source>
        <dbReference type="EMBL" id="KAK3671329.1"/>
    </source>
</evidence>
<dbReference type="AlphaFoldDB" id="A0AAE0TUD1"/>
<gene>
    <name evidence="3" type="ORF">LTR78_008789</name>
</gene>
<feature type="region of interest" description="Disordered" evidence="2">
    <location>
        <begin position="179"/>
        <end position="210"/>
    </location>
</feature>
<feature type="coiled-coil region" evidence="1">
    <location>
        <begin position="139"/>
        <end position="166"/>
    </location>
</feature>
<evidence type="ECO:0000313" key="4">
    <source>
        <dbReference type="Proteomes" id="UP001274830"/>
    </source>
</evidence>
<proteinExistence type="predicted"/>
<comment type="caution">
    <text evidence="3">The sequence shown here is derived from an EMBL/GenBank/DDBJ whole genome shotgun (WGS) entry which is preliminary data.</text>
</comment>
<keyword evidence="1" id="KW-0175">Coiled coil</keyword>
<evidence type="ECO:0000256" key="1">
    <source>
        <dbReference type="SAM" id="Coils"/>
    </source>
</evidence>
<organism evidence="3 4">
    <name type="scientific">Recurvomyces mirabilis</name>
    <dbReference type="NCBI Taxonomy" id="574656"/>
    <lineage>
        <taxon>Eukaryota</taxon>
        <taxon>Fungi</taxon>
        <taxon>Dikarya</taxon>
        <taxon>Ascomycota</taxon>
        <taxon>Pezizomycotina</taxon>
        <taxon>Dothideomycetes</taxon>
        <taxon>Dothideomycetidae</taxon>
        <taxon>Mycosphaerellales</taxon>
        <taxon>Teratosphaeriaceae</taxon>
        <taxon>Recurvomyces</taxon>
    </lineage>
</organism>
<protein>
    <submittedName>
        <fullName evidence="3">Uncharacterized protein</fullName>
    </submittedName>
</protein>
<sequence>MDPLRSSETSSLAESTSRTSMILLHEDDKDLESLADLSSTSSQWSACCADAEANLHRCEALALENKLLHANITIIESANEELSTKVLDLESSRVLDQTHFELLAEKCVTLGLEQAGQEDQIVRLSTELQDASRDFEIEVDELRMQIVELQYNLQQEKEAKEKLQIDYLRMCQADAMPRTTRIPLSPSGPSAPQDETSVDAPRSGEEQTIRESAKMAQLANVPLKTYGRLFPIRLHIGLNRS</sequence>
<evidence type="ECO:0000256" key="2">
    <source>
        <dbReference type="SAM" id="MobiDB-lite"/>
    </source>
</evidence>
<dbReference type="EMBL" id="JAUTXT010000044">
    <property type="protein sequence ID" value="KAK3671329.1"/>
    <property type="molecule type" value="Genomic_DNA"/>
</dbReference>
<reference evidence="3" key="1">
    <citation type="submission" date="2023-07" db="EMBL/GenBank/DDBJ databases">
        <title>Black Yeasts Isolated from many extreme environments.</title>
        <authorList>
            <person name="Coleine C."/>
            <person name="Stajich J.E."/>
            <person name="Selbmann L."/>
        </authorList>
    </citation>
    <scope>NUCLEOTIDE SEQUENCE</scope>
    <source>
        <strain evidence="3">CCFEE 5485</strain>
    </source>
</reference>
<accession>A0AAE0TUD1</accession>